<accession>F2IXS1</accession>
<organism evidence="4 5">
    <name type="scientific">Polymorphum gilvum (strain LMG 25793 / CGMCC 1.9160 / SL003B-26A1)</name>
    <dbReference type="NCBI Taxonomy" id="991905"/>
    <lineage>
        <taxon>Bacteria</taxon>
        <taxon>Pseudomonadati</taxon>
        <taxon>Pseudomonadota</taxon>
        <taxon>Alphaproteobacteria</taxon>
        <taxon>Rhodobacterales</taxon>
        <taxon>Paracoccaceae</taxon>
        <taxon>Polymorphum</taxon>
    </lineage>
</organism>
<sequence length="319" mass="34508">MTRTVPFLARMQDDERAAWMEALPAALAAAGLADVAVHPLDRLDTDARQAARVAIVANPEPADLLELPNLVWVQSLWAGVERLLSELPPSALQIVRMTDPQMAETMAEAVLAWTLYLHRDMPRYRAQQRARVWHELPLRLPSQRRIGLLGLGTLGRAAARRLIANGFAVAGWSRTPADVAGVDCHHGPSGLVAVLERADIAVALLPLTAETRGLLDKTRMALLPRGAAVINFARGPILDTDALRDLLDSGHLSHAVLDVFEHEPLPADDPLWAHPQITVLPHISAPTTPQTAAKIAADNLAAFFATGAIPQAVDRARGY</sequence>
<dbReference type="PANTHER" id="PTHR43333">
    <property type="entry name" value="2-HACID_DH_C DOMAIN-CONTAINING PROTEIN"/>
    <property type="match status" value="1"/>
</dbReference>
<dbReference type="OrthoDB" id="9787219at2"/>
<dbReference type="Proteomes" id="UP000008130">
    <property type="component" value="Chromosome"/>
</dbReference>
<dbReference type="GO" id="GO:0051287">
    <property type="term" value="F:NAD binding"/>
    <property type="evidence" value="ECO:0007669"/>
    <property type="project" value="InterPro"/>
</dbReference>
<dbReference type="HOGENOM" id="CLU_019796_1_0_5"/>
<evidence type="ECO:0000256" key="2">
    <source>
        <dbReference type="ARBA" id="ARBA00023027"/>
    </source>
</evidence>
<dbReference type="SUPFAM" id="SSF51735">
    <property type="entry name" value="NAD(P)-binding Rossmann-fold domains"/>
    <property type="match status" value="1"/>
</dbReference>
<dbReference type="Gene3D" id="3.40.50.720">
    <property type="entry name" value="NAD(P)-binding Rossmann-like Domain"/>
    <property type="match status" value="2"/>
</dbReference>
<dbReference type="STRING" id="991905.SL003B_0973"/>
<protein>
    <submittedName>
        <fullName evidence="4">D-isomer specific 2-hydroxyacid dehydrogenase, NAD-binding protein</fullName>
    </submittedName>
</protein>
<dbReference type="RefSeq" id="WP_013651720.1">
    <property type="nucleotide sequence ID" value="NC_015259.1"/>
</dbReference>
<keyword evidence="1" id="KW-0560">Oxidoreductase</keyword>
<evidence type="ECO:0000256" key="1">
    <source>
        <dbReference type="ARBA" id="ARBA00023002"/>
    </source>
</evidence>
<dbReference type="InterPro" id="IPR006140">
    <property type="entry name" value="D-isomer_DH_NAD-bd"/>
</dbReference>
<dbReference type="PANTHER" id="PTHR43333:SF1">
    <property type="entry name" value="D-ISOMER SPECIFIC 2-HYDROXYACID DEHYDROGENASE NAD-BINDING DOMAIN-CONTAINING PROTEIN"/>
    <property type="match status" value="1"/>
</dbReference>
<dbReference type="InterPro" id="IPR036291">
    <property type="entry name" value="NAD(P)-bd_dom_sf"/>
</dbReference>
<keyword evidence="2" id="KW-0520">NAD</keyword>
<gene>
    <name evidence="4" type="ordered locus">SL003B_0973</name>
</gene>
<dbReference type="CDD" id="cd12164">
    <property type="entry name" value="GDH_like_2"/>
    <property type="match status" value="1"/>
</dbReference>
<dbReference type="AlphaFoldDB" id="F2IXS1"/>
<dbReference type="eggNOG" id="COG0111">
    <property type="taxonomic scope" value="Bacteria"/>
</dbReference>
<reference evidence="4 5" key="1">
    <citation type="journal article" date="2011" name="J. Bacteriol.">
        <title>Complete genome sequence of Polymorphum gilvum SL003B-26A1T, a crude oil-degrading bacterium from oil-polluted saline soil.</title>
        <authorList>
            <person name="Li S.G."/>
            <person name="Tang Y.Q."/>
            <person name="Nie Y."/>
            <person name="Cai M."/>
            <person name="Wu X.L."/>
        </authorList>
    </citation>
    <scope>NUCLEOTIDE SEQUENCE [LARGE SCALE GENOMIC DNA]</scope>
    <source>
        <strain evidence="5">LMG 25793 / CGMCC 1.9160 / SL003B-26A1</strain>
    </source>
</reference>
<keyword evidence="5" id="KW-1185">Reference proteome</keyword>
<name>F2IXS1_POLGS</name>
<dbReference type="PATRIC" id="fig|991905.3.peg.988"/>
<evidence type="ECO:0000259" key="3">
    <source>
        <dbReference type="Pfam" id="PF02826"/>
    </source>
</evidence>
<dbReference type="Pfam" id="PF02826">
    <property type="entry name" value="2-Hacid_dh_C"/>
    <property type="match status" value="1"/>
</dbReference>
<dbReference type="GO" id="GO:0016491">
    <property type="term" value="F:oxidoreductase activity"/>
    <property type="evidence" value="ECO:0007669"/>
    <property type="project" value="UniProtKB-KW"/>
</dbReference>
<proteinExistence type="predicted"/>
<evidence type="ECO:0000313" key="4">
    <source>
        <dbReference type="EMBL" id="ADZ69402.1"/>
    </source>
</evidence>
<dbReference type="EMBL" id="CP002568">
    <property type="protein sequence ID" value="ADZ69402.1"/>
    <property type="molecule type" value="Genomic_DNA"/>
</dbReference>
<feature type="domain" description="D-isomer specific 2-hydroxyacid dehydrogenase NAD-binding" evidence="3">
    <location>
        <begin position="113"/>
        <end position="284"/>
    </location>
</feature>
<evidence type="ECO:0000313" key="5">
    <source>
        <dbReference type="Proteomes" id="UP000008130"/>
    </source>
</evidence>
<dbReference type="KEGG" id="pgv:SL003B_0973"/>